<evidence type="ECO:0000313" key="2">
    <source>
        <dbReference type="EMBL" id="CAG8758163.1"/>
    </source>
</evidence>
<sequence>IISFMWCPEQVSPMEIDNTVNDDISVFDGFETKESFAKMDQVLGVIAVVGQASRHFDPLVTNIIELTKSTLDIYENVQFNKKICDCLIDRVESVEMAIKSLKRHKEENARYFFNQTTYNTFHQLIVVLEKMQQYITDVSQLHGLRKFTNIMDIKKQFEELTVEFDMIVSTLQLKMAFSEKEQSIRDKAAIEDDINTTTKFLSNVKSGITRDIAQDDTTPLKPPQISDIFDEIIKKKNFVTETNKTTKFKAKIIPSDKIINPDGPSKGNVHRMQYEDKFVACSNPIQRDFTKIIRAAWQDDPTLRPGLHELFIQLDKLHKDNPVELAQPMKKNHIEMESTDAQSEIIVVEENNVQDKDLELKFL</sequence>
<organism evidence="2 3">
    <name type="scientific">Dentiscutata erythropus</name>
    <dbReference type="NCBI Taxonomy" id="1348616"/>
    <lineage>
        <taxon>Eukaryota</taxon>
        <taxon>Fungi</taxon>
        <taxon>Fungi incertae sedis</taxon>
        <taxon>Mucoromycota</taxon>
        <taxon>Glomeromycotina</taxon>
        <taxon>Glomeromycetes</taxon>
        <taxon>Diversisporales</taxon>
        <taxon>Gigasporaceae</taxon>
        <taxon>Dentiscutata</taxon>
    </lineage>
</organism>
<dbReference type="AlphaFoldDB" id="A0A9N9NSZ4"/>
<protein>
    <submittedName>
        <fullName evidence="2">27011_t:CDS:1</fullName>
    </submittedName>
</protein>
<dbReference type="InterPro" id="IPR059179">
    <property type="entry name" value="MLKL-like_MCAfunc"/>
</dbReference>
<dbReference type="InterPro" id="IPR036537">
    <property type="entry name" value="Adaptor_Cbl_N_dom_sf"/>
</dbReference>
<gene>
    <name evidence="2" type="ORF">DERYTH_LOCUS17546</name>
</gene>
<evidence type="ECO:0000313" key="3">
    <source>
        <dbReference type="Proteomes" id="UP000789405"/>
    </source>
</evidence>
<dbReference type="EMBL" id="CAJVPY010016662">
    <property type="protein sequence ID" value="CAG8758163.1"/>
    <property type="molecule type" value="Genomic_DNA"/>
</dbReference>
<accession>A0A9N9NSZ4</accession>
<feature type="non-terminal residue" evidence="2">
    <location>
        <position position="363"/>
    </location>
</feature>
<evidence type="ECO:0000259" key="1">
    <source>
        <dbReference type="Pfam" id="PF22215"/>
    </source>
</evidence>
<dbReference type="CDD" id="cd21037">
    <property type="entry name" value="MLKL_NTD"/>
    <property type="match status" value="1"/>
</dbReference>
<name>A0A9N9NSZ4_9GLOM</name>
<comment type="caution">
    <text evidence="2">The sequence shown here is derived from an EMBL/GenBank/DDBJ whole genome shotgun (WGS) entry which is preliminary data.</text>
</comment>
<dbReference type="Pfam" id="PF22215">
    <property type="entry name" value="MLKL_N"/>
    <property type="match status" value="1"/>
</dbReference>
<dbReference type="InterPro" id="IPR054000">
    <property type="entry name" value="MLKL_N"/>
</dbReference>
<feature type="domain" description="Mixed lineage kinase" evidence="1">
    <location>
        <begin position="61"/>
        <end position="182"/>
    </location>
</feature>
<reference evidence="2" key="1">
    <citation type="submission" date="2021-06" db="EMBL/GenBank/DDBJ databases">
        <authorList>
            <person name="Kallberg Y."/>
            <person name="Tangrot J."/>
            <person name="Rosling A."/>
        </authorList>
    </citation>
    <scope>NUCLEOTIDE SEQUENCE</scope>
    <source>
        <strain evidence="2">MA453B</strain>
    </source>
</reference>
<dbReference type="Proteomes" id="UP000789405">
    <property type="component" value="Unassembled WGS sequence"/>
</dbReference>
<proteinExistence type="predicted"/>
<dbReference type="GO" id="GO:0007166">
    <property type="term" value="P:cell surface receptor signaling pathway"/>
    <property type="evidence" value="ECO:0007669"/>
    <property type="project" value="InterPro"/>
</dbReference>
<keyword evidence="3" id="KW-1185">Reference proteome</keyword>
<feature type="non-terminal residue" evidence="2">
    <location>
        <position position="1"/>
    </location>
</feature>
<dbReference type="Gene3D" id="1.20.930.20">
    <property type="entry name" value="Adaptor protein Cbl, N-terminal domain"/>
    <property type="match status" value="1"/>
</dbReference>
<dbReference type="OrthoDB" id="2323844at2759"/>